<evidence type="ECO:0000256" key="3">
    <source>
        <dbReference type="SAM" id="Phobius"/>
    </source>
</evidence>
<evidence type="ECO:0000313" key="4">
    <source>
        <dbReference type="EMBL" id="WJZ85425.1"/>
    </source>
</evidence>
<keyword evidence="3" id="KW-0812">Transmembrane</keyword>
<protein>
    <submittedName>
        <fullName evidence="4">Uncharacterized protein</fullName>
    </submittedName>
</protein>
<sequence>MRGGGIVQAENELKGTKEVFSTAVLSTFLLCRACMTLFICEDKLPALLVCYTISWLGIVVNPCTTILVFIVTGLLCVGIKEECLIYMSGGYLSFKIGWVGCELQDGYFPFRTNSLFGRSTIVLFSCIGFDSVTSTVTGSQHAAGIDIVRFPAGGLASASTGSPKSPSLQVPVLVLKDSFTREPGIKVQHANFQASKAVAYGATVQAAILSGEGNEKVQDLLLLDVTPLSLGSETPGGVYPTPPTTAAAGVKYSLP</sequence>
<dbReference type="EMBL" id="CP126651">
    <property type="protein sequence ID" value="WJZ85425.1"/>
    <property type="molecule type" value="Genomic_DNA"/>
</dbReference>
<dbReference type="PRINTS" id="PR00301">
    <property type="entry name" value="HEATSHOCK70"/>
</dbReference>
<keyword evidence="1" id="KW-0547">Nucleotide-binding</keyword>
<organism evidence="4 5">
    <name type="scientific">Vitis vinifera</name>
    <name type="common">Grape</name>
    <dbReference type="NCBI Taxonomy" id="29760"/>
    <lineage>
        <taxon>Eukaryota</taxon>
        <taxon>Viridiplantae</taxon>
        <taxon>Streptophyta</taxon>
        <taxon>Embryophyta</taxon>
        <taxon>Tracheophyta</taxon>
        <taxon>Spermatophyta</taxon>
        <taxon>Magnoliopsida</taxon>
        <taxon>eudicotyledons</taxon>
        <taxon>Gunneridae</taxon>
        <taxon>Pentapetalae</taxon>
        <taxon>rosids</taxon>
        <taxon>Vitales</taxon>
        <taxon>Vitaceae</taxon>
        <taxon>Viteae</taxon>
        <taxon>Vitis</taxon>
    </lineage>
</organism>
<accession>A0ABY9BRE1</accession>
<feature type="transmembrane region" description="Helical" evidence="3">
    <location>
        <begin position="47"/>
        <end position="75"/>
    </location>
</feature>
<gene>
    <name evidence="4" type="ORF">VitviT2T_004963</name>
</gene>
<reference evidence="4 5" key="1">
    <citation type="journal article" date="2023" name="Hortic Res">
        <title>The complete reference genome for grapevine (Vitis vinifera L.) genetics and breeding.</title>
        <authorList>
            <person name="Shi X."/>
            <person name="Cao S."/>
            <person name="Wang X."/>
            <person name="Huang S."/>
            <person name="Wang Y."/>
            <person name="Liu Z."/>
            <person name="Liu W."/>
            <person name="Leng X."/>
            <person name="Peng Y."/>
            <person name="Wang N."/>
            <person name="Wang Y."/>
            <person name="Ma Z."/>
            <person name="Xu X."/>
            <person name="Zhang F."/>
            <person name="Xue H."/>
            <person name="Zhong H."/>
            <person name="Wang Y."/>
            <person name="Zhang K."/>
            <person name="Velt A."/>
            <person name="Avia K."/>
            <person name="Holtgrawe D."/>
            <person name="Grimplet J."/>
            <person name="Matus J.T."/>
            <person name="Ware D."/>
            <person name="Wu X."/>
            <person name="Wang H."/>
            <person name="Liu C."/>
            <person name="Fang Y."/>
            <person name="Rustenholz C."/>
            <person name="Cheng Z."/>
            <person name="Xiao H."/>
            <person name="Zhou Y."/>
        </authorList>
    </citation>
    <scope>NUCLEOTIDE SEQUENCE [LARGE SCALE GENOMIC DNA]</scope>
    <source>
        <strain evidence="5">cv. Pinot noir / PN40024</strain>
        <tissue evidence="4">Leaf</tissue>
    </source>
</reference>
<proteinExistence type="predicted"/>
<evidence type="ECO:0000256" key="1">
    <source>
        <dbReference type="ARBA" id="ARBA00022741"/>
    </source>
</evidence>
<name>A0ABY9BRE1_VITVI</name>
<keyword evidence="3" id="KW-0472">Membrane</keyword>
<feature type="transmembrane region" description="Helical" evidence="3">
    <location>
        <begin position="20"/>
        <end position="40"/>
    </location>
</feature>
<keyword evidence="3" id="KW-1133">Transmembrane helix</keyword>
<keyword evidence="2" id="KW-0067">ATP-binding</keyword>
<keyword evidence="5" id="KW-1185">Reference proteome</keyword>
<dbReference type="InterPro" id="IPR013126">
    <property type="entry name" value="Hsp_70_fam"/>
</dbReference>
<dbReference type="Proteomes" id="UP001227230">
    <property type="component" value="Chromosome 4"/>
</dbReference>
<evidence type="ECO:0000256" key="2">
    <source>
        <dbReference type="ARBA" id="ARBA00022840"/>
    </source>
</evidence>
<dbReference type="Pfam" id="PF00012">
    <property type="entry name" value="HSP70"/>
    <property type="match status" value="1"/>
</dbReference>
<evidence type="ECO:0000313" key="5">
    <source>
        <dbReference type="Proteomes" id="UP001227230"/>
    </source>
</evidence>